<dbReference type="PANTHER" id="PTHR22642:SF2">
    <property type="entry name" value="PROTEIN LONG AFTER FAR-RED 3"/>
    <property type="match status" value="1"/>
</dbReference>
<evidence type="ECO:0000256" key="1">
    <source>
        <dbReference type="SAM" id="SignalP"/>
    </source>
</evidence>
<dbReference type="Proteomes" id="UP001157961">
    <property type="component" value="Unassembled WGS sequence"/>
</dbReference>
<keyword evidence="4" id="KW-1185">Reference proteome</keyword>
<dbReference type="InterPro" id="IPR011059">
    <property type="entry name" value="Metal-dep_hydrolase_composite"/>
</dbReference>
<protein>
    <recommendedName>
        <fullName evidence="2">Amidohydrolase 3 domain-containing protein</fullName>
    </recommendedName>
</protein>
<dbReference type="SUPFAM" id="SSF51556">
    <property type="entry name" value="Metallo-dependent hydrolases"/>
    <property type="match status" value="1"/>
</dbReference>
<evidence type="ECO:0000313" key="4">
    <source>
        <dbReference type="Proteomes" id="UP001157961"/>
    </source>
</evidence>
<dbReference type="PANTHER" id="PTHR22642">
    <property type="entry name" value="IMIDAZOLONEPROPIONASE"/>
    <property type="match status" value="1"/>
</dbReference>
<dbReference type="RefSeq" id="WP_283425209.1">
    <property type="nucleotide sequence ID" value="NZ_FXTY01000002.1"/>
</dbReference>
<sequence length="574" mass="63565">MLKFTLGAMGALLVSTASFAADITVYTAQKIITMETNIPEASAVAVMDGRIVSVGSLETLKDYVETQGTVIDTQFADKVLMPGFIDPHIHPSLPAVLTQFPFLAPDDWHLPTGDFPGAKTHDDYIASLKELVAAHEASEHDETVPFIAWGYHQLWHGDVTRAVLNELFPDTPVMAWHRSFHEVIGNDAAFDLLGVTEVDAQVYPDQANWEDGHFWENGAKVLVSKMPFLFAPDRFGKGMENFYEMLHQAGVTTALDMGTGVFGDPVGEIALIRGTADRVQPPTRLVLTPLITDFLARKKTPDEALAEIESWREGNTDLVAVKNHFKIMMDGAIFSGLSQYGFPGYKDGHEGIWMAPLSETEKWARFFWNQGFQIHAHTNGDKSAEALIGIVQRAQAETPRFDHRTTLEHFAFAHEEQLRQMGALGMAVSANPYYQYILADAYAQNWLGEDIARYMVPLGAARRQNVTVALHSDNPMAPLSPLVLADAAVNRTTINGLQNAQIEALTVHEAMRAITIDAAWVMKREQDLGSIRAGKRADFVVLEDNPYEVPTAEIKDIEIWGTVFEGKVHPVVKN</sequence>
<feature type="signal peptide" evidence="1">
    <location>
        <begin position="1"/>
        <end position="20"/>
    </location>
</feature>
<keyword evidence="1" id="KW-0732">Signal</keyword>
<dbReference type="Gene3D" id="3.20.20.140">
    <property type="entry name" value="Metal-dependent hydrolases"/>
    <property type="match status" value="1"/>
</dbReference>
<dbReference type="InterPro" id="IPR032466">
    <property type="entry name" value="Metal_Hydrolase"/>
</dbReference>
<dbReference type="InterPro" id="IPR033932">
    <property type="entry name" value="YtcJ-like"/>
</dbReference>
<feature type="chain" id="PRO_5047271589" description="Amidohydrolase 3 domain-containing protein" evidence="1">
    <location>
        <begin position="21"/>
        <end position="574"/>
    </location>
</feature>
<accession>A0ABY1NMB3</accession>
<dbReference type="EMBL" id="FXTY01000002">
    <property type="protein sequence ID" value="SMP13301.1"/>
    <property type="molecule type" value="Genomic_DNA"/>
</dbReference>
<comment type="caution">
    <text evidence="3">The sequence shown here is derived from an EMBL/GenBank/DDBJ whole genome shotgun (WGS) entry which is preliminary data.</text>
</comment>
<proteinExistence type="predicted"/>
<name>A0ABY1NMB3_9RHOB</name>
<dbReference type="SUPFAM" id="SSF51338">
    <property type="entry name" value="Composite domain of metallo-dependent hydrolases"/>
    <property type="match status" value="1"/>
</dbReference>
<organism evidence="3 4">
    <name type="scientific">Shimia sagamensis</name>
    <dbReference type="NCBI Taxonomy" id="1566352"/>
    <lineage>
        <taxon>Bacteria</taxon>
        <taxon>Pseudomonadati</taxon>
        <taxon>Pseudomonadota</taxon>
        <taxon>Alphaproteobacteria</taxon>
        <taxon>Rhodobacterales</taxon>
        <taxon>Roseobacteraceae</taxon>
    </lineage>
</organism>
<reference evidence="3 4" key="1">
    <citation type="submission" date="2017-05" db="EMBL/GenBank/DDBJ databases">
        <authorList>
            <person name="Varghese N."/>
            <person name="Submissions S."/>
        </authorList>
    </citation>
    <scope>NUCLEOTIDE SEQUENCE [LARGE SCALE GENOMIC DNA]</scope>
    <source>
        <strain evidence="3 4">DSM 29734</strain>
    </source>
</reference>
<dbReference type="InterPro" id="IPR013108">
    <property type="entry name" value="Amidohydro_3"/>
</dbReference>
<dbReference type="CDD" id="cd01300">
    <property type="entry name" value="YtcJ_like"/>
    <property type="match status" value="1"/>
</dbReference>
<dbReference type="Gene3D" id="3.10.310.70">
    <property type="match status" value="1"/>
</dbReference>
<evidence type="ECO:0000259" key="2">
    <source>
        <dbReference type="Pfam" id="PF07969"/>
    </source>
</evidence>
<evidence type="ECO:0000313" key="3">
    <source>
        <dbReference type="EMBL" id="SMP13301.1"/>
    </source>
</evidence>
<dbReference type="Pfam" id="PF07969">
    <property type="entry name" value="Amidohydro_3"/>
    <property type="match status" value="1"/>
</dbReference>
<feature type="domain" description="Amidohydrolase 3" evidence="2">
    <location>
        <begin position="77"/>
        <end position="568"/>
    </location>
</feature>
<gene>
    <name evidence="3" type="ORF">SAMN06265373_102471</name>
</gene>
<dbReference type="Gene3D" id="2.30.40.10">
    <property type="entry name" value="Urease, subunit C, domain 1"/>
    <property type="match status" value="1"/>
</dbReference>